<keyword evidence="1" id="KW-0812">Transmembrane</keyword>
<dbReference type="InterPro" id="IPR014239">
    <property type="entry name" value="YpeB_PepSY1-2"/>
</dbReference>
<reference evidence="5" key="2">
    <citation type="journal article" date="2018" name="Genome Announc.">
        <title>Complete Genome Sequence of Kyrpidia sp. Strain EA-1, a Thermophilic Knallgas Bacterium, Isolated from the Azores.</title>
        <authorList>
            <person name="Reiner J.E."/>
            <person name="Lapp C.J."/>
            <person name="Bunk B."/>
            <person name="Sproer C."/>
            <person name="Overmann J."/>
            <person name="Gescher J."/>
        </authorList>
    </citation>
    <scope>NUCLEOTIDE SEQUENCE</scope>
    <source>
        <strain evidence="5">EA-1</strain>
    </source>
</reference>
<dbReference type="Pfam" id="PF14620">
    <property type="entry name" value="YPEB_PepSY1-2"/>
    <property type="match status" value="1"/>
</dbReference>
<evidence type="ECO:0000313" key="8">
    <source>
        <dbReference type="Proteomes" id="UP000502196"/>
    </source>
</evidence>
<evidence type="ECO:0000313" key="7">
    <source>
        <dbReference type="Proteomes" id="UP000231932"/>
    </source>
</evidence>
<dbReference type="Proteomes" id="UP000231932">
    <property type="component" value="Chromosome"/>
</dbReference>
<keyword evidence="7" id="KW-1185">Reference proteome</keyword>
<feature type="domain" description="Sporulation protein YpeB N-terminal" evidence="4">
    <location>
        <begin position="30"/>
        <end position="164"/>
    </location>
</feature>
<name>A0A2K8N643_9BACL</name>
<dbReference type="NCBIfam" id="TIGR02889">
    <property type="entry name" value="spore_YpeB"/>
    <property type="match status" value="1"/>
</dbReference>
<dbReference type="OrthoDB" id="2372097at2"/>
<keyword evidence="1" id="KW-1133">Transmembrane helix</keyword>
<dbReference type="EMBL" id="CP024955">
    <property type="protein sequence ID" value="ATY84804.1"/>
    <property type="molecule type" value="Genomic_DNA"/>
</dbReference>
<evidence type="ECO:0000313" key="6">
    <source>
        <dbReference type="EMBL" id="CAB3392887.1"/>
    </source>
</evidence>
<feature type="domain" description="PepSY" evidence="2">
    <location>
        <begin position="378"/>
        <end position="438"/>
    </location>
</feature>
<dbReference type="AlphaFoldDB" id="A0A2K8N643"/>
<dbReference type="Pfam" id="PF20769">
    <property type="entry name" value="YPEB_N"/>
    <property type="match status" value="1"/>
</dbReference>
<organism evidence="5 7">
    <name type="scientific">Kyrpidia spormannii</name>
    <dbReference type="NCBI Taxonomy" id="2055160"/>
    <lineage>
        <taxon>Bacteria</taxon>
        <taxon>Bacillati</taxon>
        <taxon>Bacillota</taxon>
        <taxon>Bacilli</taxon>
        <taxon>Bacillales</taxon>
        <taxon>Alicyclobacillaceae</taxon>
        <taxon>Kyrpidia</taxon>
    </lineage>
</organism>
<sequence>MYTRVAAVLTPILAVALVVTGFWGYREHRQKQAVLLKAENQYQRAFHDLTTHVDQLQDELGKAMAINSVRQQTPCMTNIWRLAFAAQSDVGQLPLTLMPFHKTQEFLNNIGQFSYRLGVKDPQKPLGAEDWATLKNLYGQAAQVETDLRQVQSNVLSHNLRWMDAEMAISDTQKKGDNQIIDGFQKLEKQVTEFPEVSFGPTNRTLESRIQEQPMQALGPAASPQQVAAKVKQFLGLAGKETVKVQENGKGNPTPSYSVTVQDGQASHMFLDVTKQGGHVLWYMNDRAVNGEKVDLSTGAAGAASWLRAHGYPVMEMIQADQTDNVGVYEFIPVERGVRLYPDKVTVKVALDNGEVIGLSAKDYVYHHRPRNLPVPTLSLAQAQQRLSPHVTVHEHHLALIPNDEKQEVLAYEFLGTIDRDTYRIYINAQNGDEEGVEKMRREPSGTAQSW</sequence>
<feature type="transmembrane region" description="Helical" evidence="1">
    <location>
        <begin position="6"/>
        <end position="25"/>
    </location>
</feature>
<gene>
    <name evidence="5" type="primary">ypeB</name>
    <name evidence="6" type="synonym">sleC</name>
    <name evidence="6" type="ORF">COOX1_1635</name>
    <name evidence="5" type="ORF">CVV65_07625</name>
</gene>
<dbReference type="Proteomes" id="UP000502196">
    <property type="component" value="Chromosome"/>
</dbReference>
<dbReference type="Pfam" id="PF03413">
    <property type="entry name" value="PepSY"/>
    <property type="match status" value="1"/>
</dbReference>
<evidence type="ECO:0000259" key="3">
    <source>
        <dbReference type="Pfam" id="PF14620"/>
    </source>
</evidence>
<dbReference type="GO" id="GO:0009847">
    <property type="term" value="P:spore germination"/>
    <property type="evidence" value="ECO:0007669"/>
    <property type="project" value="InterPro"/>
</dbReference>
<proteinExistence type="predicted"/>
<keyword evidence="1" id="KW-0472">Membrane</keyword>
<reference evidence="6 8" key="3">
    <citation type="submission" date="2020-04" db="EMBL/GenBank/DDBJ databases">
        <authorList>
            <person name="Hogendoorn C."/>
        </authorList>
    </citation>
    <scope>NUCLEOTIDE SEQUENCE [LARGE SCALE GENOMIC DNA]</scope>
    <source>
        <strain evidence="6">COOX1</strain>
    </source>
</reference>
<dbReference type="RefSeq" id="WP_100667612.1">
    <property type="nucleotide sequence ID" value="NZ_CP024955.1"/>
</dbReference>
<reference evidence="7" key="1">
    <citation type="submission" date="2017-11" db="EMBL/GenBank/DDBJ databases">
        <title>Complete Genome Sequence of Kyrpidia sp. Strain EA-1, a thermophilic, hydrogen-oxidizing Bacterium, isolated from the Azores.</title>
        <authorList>
            <person name="Reiner J.E."/>
            <person name="Lapp C.J."/>
            <person name="Bunk B."/>
            <person name="Gescher J."/>
        </authorList>
    </citation>
    <scope>NUCLEOTIDE SEQUENCE [LARGE SCALE GENOMIC DNA]</scope>
    <source>
        <strain evidence="7">EA-1</strain>
    </source>
</reference>
<feature type="domain" description="Sporulation protein YpeB PepSY1 and PepSY2" evidence="3">
    <location>
        <begin position="182"/>
        <end position="374"/>
    </location>
</feature>
<dbReference type="KEGG" id="kyr:CVV65_07625"/>
<evidence type="ECO:0000313" key="5">
    <source>
        <dbReference type="EMBL" id="ATY84804.1"/>
    </source>
</evidence>
<dbReference type="InterPro" id="IPR025711">
    <property type="entry name" value="PepSY"/>
</dbReference>
<protein>
    <submittedName>
        <fullName evidence="5">Germination protein YpeB</fullName>
    </submittedName>
    <submittedName>
        <fullName evidence="6">Spore germination membrane component</fullName>
    </submittedName>
</protein>
<dbReference type="InterPro" id="IPR048402">
    <property type="entry name" value="YpeB_N"/>
</dbReference>
<dbReference type="EMBL" id="LR792683">
    <property type="protein sequence ID" value="CAB3392887.1"/>
    <property type="molecule type" value="Genomic_DNA"/>
</dbReference>
<evidence type="ECO:0000259" key="4">
    <source>
        <dbReference type="Pfam" id="PF20769"/>
    </source>
</evidence>
<evidence type="ECO:0000256" key="1">
    <source>
        <dbReference type="SAM" id="Phobius"/>
    </source>
</evidence>
<evidence type="ECO:0000259" key="2">
    <source>
        <dbReference type="Pfam" id="PF03413"/>
    </source>
</evidence>
<accession>A0A2K8N643</accession>